<comment type="caution">
    <text evidence="6">The sequence shown here is derived from an EMBL/GenBank/DDBJ whole genome shotgun (WGS) entry which is preliminary data.</text>
</comment>
<dbReference type="EMBL" id="PQNY01000015">
    <property type="protein sequence ID" value="POS01035.1"/>
    <property type="molecule type" value="Genomic_DNA"/>
</dbReference>
<name>A0A2S4N5P0_9FLAO</name>
<dbReference type="GO" id="GO:0046872">
    <property type="term" value="F:metal ion binding"/>
    <property type="evidence" value="ECO:0007669"/>
    <property type="project" value="UniProtKB-KW"/>
</dbReference>
<evidence type="ECO:0000313" key="6">
    <source>
        <dbReference type="EMBL" id="POS01035.1"/>
    </source>
</evidence>
<evidence type="ECO:0000256" key="2">
    <source>
        <dbReference type="ARBA" id="ARBA00022723"/>
    </source>
</evidence>
<dbReference type="PANTHER" id="PTHR40394">
    <property type="entry name" value="LIPOPROTEIN-RELATED"/>
    <property type="match status" value="1"/>
</dbReference>
<organism evidence="6 7">
    <name type="scientific">Flavobacterium croceum DSM 17960</name>
    <dbReference type="NCBI Taxonomy" id="1121886"/>
    <lineage>
        <taxon>Bacteria</taxon>
        <taxon>Pseudomonadati</taxon>
        <taxon>Bacteroidota</taxon>
        <taxon>Flavobacteriia</taxon>
        <taxon>Flavobacteriales</taxon>
        <taxon>Flavobacteriaceae</taxon>
        <taxon>Flavobacterium</taxon>
    </lineage>
</organism>
<keyword evidence="1 4" id="KW-0349">Heme</keyword>
<dbReference type="Proteomes" id="UP000237056">
    <property type="component" value="Unassembled WGS sequence"/>
</dbReference>
<evidence type="ECO:0000256" key="4">
    <source>
        <dbReference type="PROSITE-ProRule" id="PRU00433"/>
    </source>
</evidence>
<evidence type="ECO:0000256" key="3">
    <source>
        <dbReference type="ARBA" id="ARBA00023004"/>
    </source>
</evidence>
<evidence type="ECO:0000313" key="7">
    <source>
        <dbReference type="Proteomes" id="UP000237056"/>
    </source>
</evidence>
<dbReference type="SUPFAM" id="SSF46626">
    <property type="entry name" value="Cytochrome c"/>
    <property type="match status" value="1"/>
</dbReference>
<feature type="domain" description="Cytochrome c" evidence="5">
    <location>
        <begin position="101"/>
        <end position="184"/>
    </location>
</feature>
<dbReference type="Pfam" id="PF13442">
    <property type="entry name" value="Cytochrome_CBB3"/>
    <property type="match status" value="1"/>
</dbReference>
<dbReference type="InterPro" id="IPR036909">
    <property type="entry name" value="Cyt_c-like_dom_sf"/>
</dbReference>
<dbReference type="RefSeq" id="WP_103726790.1">
    <property type="nucleotide sequence ID" value="NZ_PQNY01000015.1"/>
</dbReference>
<dbReference type="OrthoDB" id="9796771at2"/>
<keyword evidence="2 4" id="KW-0479">Metal-binding</keyword>
<evidence type="ECO:0000256" key="1">
    <source>
        <dbReference type="ARBA" id="ARBA00022617"/>
    </source>
</evidence>
<dbReference type="AlphaFoldDB" id="A0A2S4N5P0"/>
<keyword evidence="3 4" id="KW-0408">Iron</keyword>
<dbReference type="PROSITE" id="PS51007">
    <property type="entry name" value="CYTC"/>
    <property type="match status" value="1"/>
</dbReference>
<dbReference type="PROSITE" id="PS51257">
    <property type="entry name" value="PROKAR_LIPOPROTEIN"/>
    <property type="match status" value="1"/>
</dbReference>
<proteinExistence type="predicted"/>
<dbReference type="InterPro" id="IPR009056">
    <property type="entry name" value="Cyt_c-like_dom"/>
</dbReference>
<reference evidence="6 7" key="1">
    <citation type="submission" date="2018-01" db="EMBL/GenBank/DDBJ databases">
        <title>Genomic Encyclopedia of Type Strains, Phase I: the one thousand microbial genomes (KMG-I) project.</title>
        <authorList>
            <person name="Goeker M."/>
        </authorList>
    </citation>
    <scope>NUCLEOTIDE SEQUENCE [LARGE SCALE GENOMIC DNA]</scope>
    <source>
        <strain evidence="6 7">DSM 17960</strain>
    </source>
</reference>
<dbReference type="GO" id="GO:0009055">
    <property type="term" value="F:electron transfer activity"/>
    <property type="evidence" value="ECO:0007669"/>
    <property type="project" value="InterPro"/>
</dbReference>
<keyword evidence="7" id="KW-1185">Reference proteome</keyword>
<sequence length="189" mass="20992">MKNTIKLSVIFAFALSVISCKDNQKPNYQYFPNMYESVAYETYSESGAFKASYGLYGKEGQLPPKGAIKRGFMPYEYPNTPEALATVKAANLKSPLDSTQVDMKKGEELFNIYCAICHGTAGDGKGKLVKQEKFLGVPNYAERQINEGSVFHVITYGLNAMGSHANQLSQEERWKVAAYVMKLKGDLSK</sequence>
<protein>
    <submittedName>
        <fullName evidence="6">Quinol:cytochrome c oxidoreductase monoheme cytochrome subunit</fullName>
    </submittedName>
</protein>
<dbReference type="Gene3D" id="1.10.760.10">
    <property type="entry name" value="Cytochrome c-like domain"/>
    <property type="match status" value="1"/>
</dbReference>
<accession>A0A2S4N5P0</accession>
<evidence type="ECO:0000259" key="5">
    <source>
        <dbReference type="PROSITE" id="PS51007"/>
    </source>
</evidence>
<gene>
    <name evidence="6" type="ORF">Q361_11541</name>
</gene>
<dbReference type="GO" id="GO:0020037">
    <property type="term" value="F:heme binding"/>
    <property type="evidence" value="ECO:0007669"/>
    <property type="project" value="InterPro"/>
</dbReference>
<dbReference type="PANTHER" id="PTHR40394:SF2">
    <property type="entry name" value="QUINOL:CYTOCHROME C OXIDOREDUCTASE MEMBRANE PROTEIN"/>
    <property type="match status" value="1"/>
</dbReference>